<reference evidence="15" key="3">
    <citation type="journal article" date="2017" name="Nature">
        <title>Genome sequence of the progenitor of the wheat D genome Aegilops tauschii.</title>
        <authorList>
            <person name="Luo M.C."/>
            <person name="Gu Y.Q."/>
            <person name="Puiu D."/>
            <person name="Wang H."/>
            <person name="Twardziok S.O."/>
            <person name="Deal K.R."/>
            <person name="Huo N."/>
            <person name="Zhu T."/>
            <person name="Wang L."/>
            <person name="Wang Y."/>
            <person name="McGuire P.E."/>
            <person name="Liu S."/>
            <person name="Long H."/>
            <person name="Ramasamy R.K."/>
            <person name="Rodriguez J.C."/>
            <person name="Van S.L."/>
            <person name="Yuan L."/>
            <person name="Wang Z."/>
            <person name="Xia Z."/>
            <person name="Xiao L."/>
            <person name="Anderson O.D."/>
            <person name="Ouyang S."/>
            <person name="Liang Y."/>
            <person name="Zimin A.V."/>
            <person name="Pertea G."/>
            <person name="Qi P."/>
            <person name="Bennetzen J.L."/>
            <person name="Dai X."/>
            <person name="Dawson M.W."/>
            <person name="Muller H.G."/>
            <person name="Kugler K."/>
            <person name="Rivarola-Duarte L."/>
            <person name="Spannagl M."/>
            <person name="Mayer K.F.X."/>
            <person name="Lu F.H."/>
            <person name="Bevan M.W."/>
            <person name="Leroy P."/>
            <person name="Li P."/>
            <person name="You F.M."/>
            <person name="Sun Q."/>
            <person name="Liu Z."/>
            <person name="Lyons E."/>
            <person name="Wicker T."/>
            <person name="Salzberg S.L."/>
            <person name="Devos K.M."/>
            <person name="Dvorak J."/>
        </authorList>
    </citation>
    <scope>NUCLEOTIDE SEQUENCE [LARGE SCALE GENOMIC DNA]</scope>
    <source>
        <strain evidence="15">cv. AL8/78</strain>
    </source>
</reference>
<dbReference type="FunFam" id="2.40.70.10:FF:000014">
    <property type="entry name" value="Aspartyl protease family protein 1"/>
    <property type="match status" value="1"/>
</dbReference>
<evidence type="ECO:0000313" key="15">
    <source>
        <dbReference type="EnsemblPlants" id="AET7Gv21298400.2"/>
    </source>
</evidence>
<dbReference type="GO" id="GO:0005886">
    <property type="term" value="C:plasma membrane"/>
    <property type="evidence" value="ECO:0007669"/>
    <property type="project" value="UniProtKB-SubCell"/>
</dbReference>
<feature type="active site" evidence="11">
    <location>
        <position position="199"/>
    </location>
</feature>
<dbReference type="AlphaFoldDB" id="A0A453T986"/>
<keyword evidence="5" id="KW-0732">Signal</keyword>
<dbReference type="Gramene" id="AET7Gv21298400.2">
    <property type="protein sequence ID" value="AET7Gv21298400.2"/>
    <property type="gene ID" value="AET7Gv21298400"/>
</dbReference>
<dbReference type="Gene3D" id="2.40.70.10">
    <property type="entry name" value="Acid Proteases"/>
    <property type="match status" value="2"/>
</dbReference>
<feature type="region of interest" description="Disordered" evidence="13">
    <location>
        <begin position="1"/>
        <end position="45"/>
    </location>
</feature>
<keyword evidence="4 12" id="KW-0645">Protease</keyword>
<evidence type="ECO:0000256" key="1">
    <source>
        <dbReference type="ARBA" id="ARBA00004193"/>
    </source>
</evidence>
<proteinExistence type="inferred from homology"/>
<dbReference type="GO" id="GO:0006508">
    <property type="term" value="P:proteolysis"/>
    <property type="evidence" value="ECO:0007669"/>
    <property type="project" value="UniProtKB-KW"/>
</dbReference>
<evidence type="ECO:0000256" key="10">
    <source>
        <dbReference type="ARBA" id="ARBA00023288"/>
    </source>
</evidence>
<evidence type="ECO:0000256" key="5">
    <source>
        <dbReference type="ARBA" id="ARBA00022729"/>
    </source>
</evidence>
<dbReference type="PANTHER" id="PTHR13683:SF871">
    <property type="entry name" value="OS06G0717900 PROTEIN"/>
    <property type="match status" value="1"/>
</dbReference>
<evidence type="ECO:0000256" key="9">
    <source>
        <dbReference type="ARBA" id="ARBA00023180"/>
    </source>
</evidence>
<evidence type="ECO:0000256" key="6">
    <source>
        <dbReference type="ARBA" id="ARBA00022750"/>
    </source>
</evidence>
<keyword evidence="9" id="KW-0325">Glycoprotein</keyword>
<dbReference type="SUPFAM" id="SSF50630">
    <property type="entry name" value="Acid proteases"/>
    <property type="match status" value="1"/>
</dbReference>
<dbReference type="PANTHER" id="PTHR13683">
    <property type="entry name" value="ASPARTYL PROTEASES"/>
    <property type="match status" value="1"/>
</dbReference>
<comment type="subcellular location">
    <subcellularLocation>
        <location evidence="1">Cell membrane</location>
        <topology evidence="1">Lipid-anchor</topology>
    </subcellularLocation>
</comment>
<evidence type="ECO:0000256" key="7">
    <source>
        <dbReference type="ARBA" id="ARBA00022801"/>
    </source>
</evidence>
<keyword evidence="16" id="KW-1185">Reference proteome</keyword>
<dbReference type="InterPro" id="IPR001969">
    <property type="entry name" value="Aspartic_peptidase_AS"/>
</dbReference>
<dbReference type="InterPro" id="IPR032861">
    <property type="entry name" value="TAXi_N"/>
</dbReference>
<reference evidence="15" key="5">
    <citation type="journal article" date="2021" name="G3 (Bethesda)">
        <title>Aegilops tauschii genome assembly Aet v5.0 features greater sequence contiguity and improved annotation.</title>
        <authorList>
            <person name="Wang L."/>
            <person name="Zhu T."/>
            <person name="Rodriguez J.C."/>
            <person name="Deal K.R."/>
            <person name="Dubcovsky J."/>
            <person name="McGuire P.E."/>
            <person name="Lux T."/>
            <person name="Spannagl M."/>
            <person name="Mayer K.F.X."/>
            <person name="Baldrich P."/>
            <person name="Meyers B.C."/>
            <person name="Huo N."/>
            <person name="Gu Y.Q."/>
            <person name="Zhou H."/>
            <person name="Devos K.M."/>
            <person name="Bennetzen J.L."/>
            <person name="Unver T."/>
            <person name="Budak H."/>
            <person name="Gulick P.J."/>
            <person name="Galiba G."/>
            <person name="Kalapos B."/>
            <person name="Nelson D.R."/>
            <person name="Li P."/>
            <person name="You F.M."/>
            <person name="Luo M.C."/>
            <person name="Dvorak J."/>
        </authorList>
    </citation>
    <scope>NUCLEOTIDE SEQUENCE [LARGE SCALE GENOMIC DNA]</scope>
    <source>
        <strain evidence="15">cv. AL8/78</strain>
    </source>
</reference>
<dbReference type="Pfam" id="PF14541">
    <property type="entry name" value="TAXi_C"/>
    <property type="match status" value="1"/>
</dbReference>
<evidence type="ECO:0000256" key="11">
    <source>
        <dbReference type="PIRSR" id="PIRSR601461-1"/>
    </source>
</evidence>
<evidence type="ECO:0000256" key="13">
    <source>
        <dbReference type="SAM" id="MobiDB-lite"/>
    </source>
</evidence>
<reference evidence="15" key="4">
    <citation type="submission" date="2019-03" db="UniProtKB">
        <authorList>
            <consortium name="EnsemblPlants"/>
        </authorList>
    </citation>
    <scope>IDENTIFICATION</scope>
</reference>
<organism evidence="15 16">
    <name type="scientific">Aegilops tauschii subsp. strangulata</name>
    <name type="common">Goatgrass</name>
    <dbReference type="NCBI Taxonomy" id="200361"/>
    <lineage>
        <taxon>Eukaryota</taxon>
        <taxon>Viridiplantae</taxon>
        <taxon>Streptophyta</taxon>
        <taxon>Embryophyta</taxon>
        <taxon>Tracheophyta</taxon>
        <taxon>Spermatophyta</taxon>
        <taxon>Magnoliopsida</taxon>
        <taxon>Liliopsida</taxon>
        <taxon>Poales</taxon>
        <taxon>Poaceae</taxon>
        <taxon>BOP clade</taxon>
        <taxon>Pooideae</taxon>
        <taxon>Triticodae</taxon>
        <taxon>Triticeae</taxon>
        <taxon>Triticinae</taxon>
        <taxon>Aegilops</taxon>
    </lineage>
</organism>
<protein>
    <recommendedName>
        <fullName evidence="14">Peptidase A1 domain-containing protein</fullName>
    </recommendedName>
</protein>
<dbReference type="PRINTS" id="PR00792">
    <property type="entry name" value="PEPSIN"/>
</dbReference>
<dbReference type="GO" id="GO:0004190">
    <property type="term" value="F:aspartic-type endopeptidase activity"/>
    <property type="evidence" value="ECO:0007669"/>
    <property type="project" value="UniProtKB-KW"/>
</dbReference>
<feature type="region of interest" description="Disordered" evidence="13">
    <location>
        <begin position="547"/>
        <end position="582"/>
    </location>
</feature>
<reference evidence="16" key="2">
    <citation type="journal article" date="2017" name="Nat. Plants">
        <title>The Aegilops tauschii genome reveals multiple impacts of transposons.</title>
        <authorList>
            <person name="Zhao G."/>
            <person name="Zou C."/>
            <person name="Li K."/>
            <person name="Wang K."/>
            <person name="Li T."/>
            <person name="Gao L."/>
            <person name="Zhang X."/>
            <person name="Wang H."/>
            <person name="Yang Z."/>
            <person name="Liu X."/>
            <person name="Jiang W."/>
            <person name="Mao L."/>
            <person name="Kong X."/>
            <person name="Jiao Y."/>
            <person name="Jia J."/>
        </authorList>
    </citation>
    <scope>NUCLEOTIDE SEQUENCE [LARGE SCALE GENOMIC DNA]</scope>
    <source>
        <strain evidence="16">cv. AL8/78</strain>
    </source>
</reference>
<dbReference type="InterPro" id="IPR001461">
    <property type="entry name" value="Aspartic_peptidase_A1"/>
</dbReference>
<evidence type="ECO:0000256" key="8">
    <source>
        <dbReference type="ARBA" id="ARBA00023136"/>
    </source>
</evidence>
<evidence type="ECO:0000256" key="3">
    <source>
        <dbReference type="ARBA" id="ARBA00022475"/>
    </source>
</evidence>
<comment type="similarity">
    <text evidence="2 12">Belongs to the peptidase A1 family.</text>
</comment>
<dbReference type="EnsemblPlants" id="AET7Gv21298400.2">
    <property type="protein sequence ID" value="AET7Gv21298400.2"/>
    <property type="gene ID" value="AET7Gv21298400"/>
</dbReference>
<sequence>DSATSVGPAASPPPCPLRPSIHHPPLTSRRGKPHKTLTFSPPCASPLPLKPRAPTVLRPIAVPARTPTLPTMARSTCLSLVAVAMAVAAALAAAGEASSGIGFDLHHRSSPVVRRWAEARGHPGAAWWAEAEGTPEYYAALSRHDRAHLARRGLAEEGDGKKGLLTFASGNLTFRLDGSLHYAEVAVGTPNATFLVALDTGSDLFWVPCDCKQCAPIANASELRGGPELRPYSPGKSSTSKAVTCEHALCERPNACAAAGNSSSSCPYSVRYVSANTSSSGVLVEDVLHLSRQTGGLSTAVKAPVVLGCGQVQTGAFLDGAAVDGLLGLGMDKVSVPSVLHAAGLVASDSFSMCFSPDGLGRINFGDAGRPGQAETPFTIRNTHPTYNISVTAMTVEGKELAAEFAAVVDSGTSFTYLNDPAYTELATSFDSQVREKRANLSASIPFQYCYQLARGQTELFVPEVSLTTRGGAVFPVTRPFVLIAGETSDGQMVAVGYCLAVLQNDIAIDIIGQNFMTGLKVVFDRERSVLGWHQFDCYKDVETEAHGGSPGAAPGPSPTTRIKPRQSVPYPGAVPVTPRQPGSGGSRLSFFSMSLLLPLLAAAAAMV</sequence>
<evidence type="ECO:0000259" key="14">
    <source>
        <dbReference type="PROSITE" id="PS51767"/>
    </source>
</evidence>
<keyword evidence="6 12" id="KW-0064">Aspartyl protease</keyword>
<dbReference type="InterPro" id="IPR032799">
    <property type="entry name" value="TAXi_C"/>
</dbReference>
<evidence type="ECO:0000256" key="2">
    <source>
        <dbReference type="ARBA" id="ARBA00007447"/>
    </source>
</evidence>
<name>A0A453T986_AEGTS</name>
<accession>A0A453T986</accession>
<reference evidence="16" key="1">
    <citation type="journal article" date="2014" name="Science">
        <title>Ancient hybridizations among the ancestral genomes of bread wheat.</title>
        <authorList>
            <consortium name="International Wheat Genome Sequencing Consortium,"/>
            <person name="Marcussen T."/>
            <person name="Sandve S.R."/>
            <person name="Heier L."/>
            <person name="Spannagl M."/>
            <person name="Pfeifer M."/>
            <person name="Jakobsen K.S."/>
            <person name="Wulff B.B."/>
            <person name="Steuernagel B."/>
            <person name="Mayer K.F."/>
            <person name="Olsen O.A."/>
        </authorList>
    </citation>
    <scope>NUCLEOTIDE SEQUENCE [LARGE SCALE GENOMIC DNA]</scope>
    <source>
        <strain evidence="16">cv. AL8/78</strain>
    </source>
</reference>
<keyword evidence="3" id="KW-1003">Cell membrane</keyword>
<keyword evidence="8" id="KW-0472">Membrane</keyword>
<keyword evidence="10" id="KW-0449">Lipoprotein</keyword>
<evidence type="ECO:0000256" key="4">
    <source>
        <dbReference type="ARBA" id="ARBA00022670"/>
    </source>
</evidence>
<dbReference type="Proteomes" id="UP000015105">
    <property type="component" value="Chromosome 7D"/>
</dbReference>
<keyword evidence="7 12" id="KW-0378">Hydrolase</keyword>
<feature type="domain" description="Peptidase A1" evidence="14">
    <location>
        <begin position="181"/>
        <end position="534"/>
    </location>
</feature>
<dbReference type="PROSITE" id="PS00141">
    <property type="entry name" value="ASP_PROTEASE"/>
    <property type="match status" value="2"/>
</dbReference>
<dbReference type="InterPro" id="IPR033121">
    <property type="entry name" value="PEPTIDASE_A1"/>
</dbReference>
<dbReference type="FunFam" id="2.40.70.10:FF:000012">
    <property type="entry name" value="Aspartyl protease family protein 1"/>
    <property type="match status" value="1"/>
</dbReference>
<dbReference type="InterPro" id="IPR021109">
    <property type="entry name" value="Peptidase_aspartic_dom_sf"/>
</dbReference>
<dbReference type="STRING" id="200361.A0A453T986"/>
<dbReference type="Pfam" id="PF14543">
    <property type="entry name" value="TAXi_N"/>
    <property type="match status" value="1"/>
</dbReference>
<feature type="active site" evidence="11">
    <location>
        <position position="410"/>
    </location>
</feature>
<dbReference type="PROSITE" id="PS51767">
    <property type="entry name" value="PEPTIDASE_A1"/>
    <property type="match status" value="1"/>
</dbReference>
<evidence type="ECO:0000313" key="16">
    <source>
        <dbReference type="Proteomes" id="UP000015105"/>
    </source>
</evidence>
<evidence type="ECO:0000256" key="12">
    <source>
        <dbReference type="RuleBase" id="RU000454"/>
    </source>
</evidence>